<keyword evidence="2" id="KW-1185">Reference proteome</keyword>
<dbReference type="Proteomes" id="UP001319045">
    <property type="component" value="Chromosome"/>
</dbReference>
<protein>
    <submittedName>
        <fullName evidence="1">Uncharacterized protein</fullName>
    </submittedName>
</protein>
<dbReference type="EMBL" id="AP024484">
    <property type="protein sequence ID" value="BCS85014.1"/>
    <property type="molecule type" value="Genomic_DNA"/>
</dbReference>
<organism evidence="1 2">
    <name type="scientific">Prevotella herbatica</name>
    <dbReference type="NCBI Taxonomy" id="2801997"/>
    <lineage>
        <taxon>Bacteria</taxon>
        <taxon>Pseudomonadati</taxon>
        <taxon>Bacteroidota</taxon>
        <taxon>Bacteroidia</taxon>
        <taxon>Bacteroidales</taxon>
        <taxon>Prevotellaceae</taxon>
        <taxon>Prevotella</taxon>
    </lineage>
</organism>
<accession>A0ABM7NX29</accession>
<name>A0ABM7NX29_9BACT</name>
<reference evidence="1 2" key="1">
    <citation type="journal article" date="2022" name="Int. J. Syst. Evol. Microbiol.">
        <title>Prevotella herbatica sp. nov., a plant polysaccharide-decomposing anaerobic bacterium isolated from a methanogenic reactor.</title>
        <authorList>
            <person name="Uek A."/>
            <person name="Tonouchi A."/>
            <person name="Kaku N."/>
            <person name="Ueki K."/>
        </authorList>
    </citation>
    <scope>NUCLEOTIDE SEQUENCE [LARGE SCALE GENOMIC DNA]</scope>
    <source>
        <strain evidence="1 2">WR041</strain>
    </source>
</reference>
<gene>
    <name evidence="1" type="ORF">prwr041_09070</name>
</gene>
<evidence type="ECO:0000313" key="2">
    <source>
        <dbReference type="Proteomes" id="UP001319045"/>
    </source>
</evidence>
<sequence>MYVNGDTLTLEVEQNNNREPRSDYFTLRSGKHTLRVDIKQSNENSSHKAPETETQILTEPMAEIIKVWADYNIYNNSLKGMNIHTKFSTSDEIRKRIYMIIAFYYSDNKSN</sequence>
<evidence type="ECO:0000313" key="1">
    <source>
        <dbReference type="EMBL" id="BCS85014.1"/>
    </source>
</evidence>
<proteinExistence type="predicted"/>